<gene>
    <name evidence="1" type="ORF">DFP96_10126</name>
</gene>
<accession>A0A4R6ZR35</accession>
<dbReference type="OrthoDB" id="3035104at2"/>
<dbReference type="AlphaFoldDB" id="A0A4R6ZR35"/>
<comment type="caution">
    <text evidence="1">The sequence shown here is derived from an EMBL/GenBank/DDBJ whole genome shotgun (WGS) entry which is preliminary data.</text>
</comment>
<organism evidence="1 2">
    <name type="scientific">Listeria rocourtiae</name>
    <dbReference type="NCBI Taxonomy" id="647910"/>
    <lineage>
        <taxon>Bacteria</taxon>
        <taxon>Bacillati</taxon>
        <taxon>Bacillota</taxon>
        <taxon>Bacilli</taxon>
        <taxon>Bacillales</taxon>
        <taxon>Listeriaceae</taxon>
        <taxon>Listeria</taxon>
    </lineage>
</organism>
<evidence type="ECO:0000313" key="1">
    <source>
        <dbReference type="EMBL" id="TDR55100.1"/>
    </source>
</evidence>
<proteinExistence type="predicted"/>
<dbReference type="EMBL" id="SNZK01000001">
    <property type="protein sequence ID" value="TDR55100.1"/>
    <property type="molecule type" value="Genomic_DNA"/>
</dbReference>
<reference evidence="1 2" key="1">
    <citation type="submission" date="2019-03" db="EMBL/GenBank/DDBJ databases">
        <title>Genomic Encyclopedia of Type Strains, Phase III (KMG-III): the genomes of soil and plant-associated and newly described type strains.</title>
        <authorList>
            <person name="Whitman W."/>
        </authorList>
    </citation>
    <scope>NUCLEOTIDE SEQUENCE [LARGE SCALE GENOMIC DNA]</scope>
    <source>
        <strain evidence="1 2">CECT 7972</strain>
    </source>
</reference>
<dbReference type="RefSeq" id="WP_036072877.1">
    <property type="nucleotide sequence ID" value="NZ_SNZK01000001.1"/>
</dbReference>
<evidence type="ECO:0000313" key="2">
    <source>
        <dbReference type="Proteomes" id="UP000295558"/>
    </source>
</evidence>
<protein>
    <submittedName>
        <fullName evidence="1">Uncharacterized protein</fullName>
    </submittedName>
</protein>
<keyword evidence="2" id="KW-1185">Reference proteome</keyword>
<dbReference type="STRING" id="1265846.PROCOU_13993"/>
<sequence length="268" mass="29698">MKKGLLAIFAILLLILLPINVLATEDLTVEIQSESKVVKDDDLKLKLHTNLPKKMKFYATITGANAYEKEIKAKVDKDGDLYKKVKNLDVGKYTITYKSYKPKKQSKKVKKVIGKNGGYLKGANIKDGVITFTETLEVKAPVKETPKDSFKEKAEKNAEKYPAVPGAILYTKGDTDVTGLKYYFEGDLMSLNKVDGILAWMVKNQNGYVMPIFPDHAQDEAIVGDKVKIWGTLTGDGYQASDFAIPNVVGMTGSMHLIQVNINGEDKI</sequence>
<name>A0A4R6ZR35_9LIST</name>
<dbReference type="Proteomes" id="UP000295558">
    <property type="component" value="Unassembled WGS sequence"/>
</dbReference>